<organism evidence="1">
    <name type="scientific">marine sediment metagenome</name>
    <dbReference type="NCBI Taxonomy" id="412755"/>
    <lineage>
        <taxon>unclassified sequences</taxon>
        <taxon>metagenomes</taxon>
        <taxon>ecological metagenomes</taxon>
    </lineage>
</organism>
<gene>
    <name evidence="1" type="ORF">S12H4_51797</name>
</gene>
<accession>X1TDI3</accession>
<comment type="caution">
    <text evidence="1">The sequence shown here is derived from an EMBL/GenBank/DDBJ whole genome shotgun (WGS) entry which is preliminary data.</text>
</comment>
<name>X1TDI3_9ZZZZ</name>
<evidence type="ECO:0000313" key="1">
    <source>
        <dbReference type="EMBL" id="GAJ03378.1"/>
    </source>
</evidence>
<proteinExistence type="predicted"/>
<dbReference type="AlphaFoldDB" id="X1TDI3"/>
<protein>
    <submittedName>
        <fullName evidence="1">Uncharacterized protein</fullName>
    </submittedName>
</protein>
<dbReference type="EMBL" id="BARW01032780">
    <property type="protein sequence ID" value="GAJ03378.1"/>
    <property type="molecule type" value="Genomic_DNA"/>
</dbReference>
<sequence length="117" mass="12543">MEQRPIPVSQRPVPGNIELDFAERTSDLSIDLAVASIVVLPPNRHRTAAWLINNSAVVIYLGLGRPATATSGIRLNAAGGAFEINFTNLYRGEIQAISASGTGNGLLIVELESRYAR</sequence>
<reference evidence="1" key="1">
    <citation type="journal article" date="2014" name="Front. Microbiol.">
        <title>High frequency of phylogenetically diverse reductive dehalogenase-homologous genes in deep subseafloor sedimentary metagenomes.</title>
        <authorList>
            <person name="Kawai M."/>
            <person name="Futagami T."/>
            <person name="Toyoda A."/>
            <person name="Takaki Y."/>
            <person name="Nishi S."/>
            <person name="Hori S."/>
            <person name="Arai W."/>
            <person name="Tsubouchi T."/>
            <person name="Morono Y."/>
            <person name="Uchiyama I."/>
            <person name="Ito T."/>
            <person name="Fujiyama A."/>
            <person name="Inagaki F."/>
            <person name="Takami H."/>
        </authorList>
    </citation>
    <scope>NUCLEOTIDE SEQUENCE</scope>
    <source>
        <strain evidence="1">Expedition CK06-06</strain>
    </source>
</reference>